<dbReference type="OMA" id="HTIEFAG"/>
<dbReference type="OrthoDB" id="2750697at2759"/>
<proteinExistence type="predicted"/>
<dbReference type="STRING" id="5627.A0A1C7LRF2"/>
<dbReference type="Gene3D" id="3.80.10.10">
    <property type="entry name" value="Ribonuclease Inhibitor"/>
    <property type="match status" value="1"/>
</dbReference>
<name>A0A1C7LRF2_GRIFR</name>
<dbReference type="AlphaFoldDB" id="A0A1C7LRF2"/>
<organism evidence="1 2">
    <name type="scientific">Grifola frondosa</name>
    <name type="common">Maitake</name>
    <name type="synonym">Polyporus frondosus</name>
    <dbReference type="NCBI Taxonomy" id="5627"/>
    <lineage>
        <taxon>Eukaryota</taxon>
        <taxon>Fungi</taxon>
        <taxon>Dikarya</taxon>
        <taxon>Basidiomycota</taxon>
        <taxon>Agaricomycotina</taxon>
        <taxon>Agaricomycetes</taxon>
        <taxon>Polyporales</taxon>
        <taxon>Grifolaceae</taxon>
        <taxon>Grifola</taxon>
    </lineage>
</organism>
<dbReference type="EMBL" id="LUGG01000029">
    <property type="protein sequence ID" value="OBZ66647.1"/>
    <property type="molecule type" value="Genomic_DNA"/>
</dbReference>
<dbReference type="SUPFAM" id="SSF52047">
    <property type="entry name" value="RNI-like"/>
    <property type="match status" value="1"/>
</dbReference>
<evidence type="ECO:0008006" key="3">
    <source>
        <dbReference type="Google" id="ProtNLM"/>
    </source>
</evidence>
<dbReference type="PANTHER" id="PTHR32212:SF454">
    <property type="entry name" value="F-BOX DOMAIN, LEUCINE-RICH REPEAT DOMAIN, L DOMAIN-CONTAINING PROTEIN"/>
    <property type="match status" value="1"/>
</dbReference>
<dbReference type="InterPro" id="IPR032675">
    <property type="entry name" value="LRR_dom_sf"/>
</dbReference>
<evidence type="ECO:0000313" key="1">
    <source>
        <dbReference type="EMBL" id="OBZ66647.1"/>
    </source>
</evidence>
<reference evidence="1 2" key="1">
    <citation type="submission" date="2016-03" db="EMBL/GenBank/DDBJ databases">
        <title>Whole genome sequencing of Grifola frondosa 9006-11.</title>
        <authorList>
            <person name="Min B."/>
            <person name="Park H."/>
            <person name="Kim J.-G."/>
            <person name="Cho H."/>
            <person name="Oh Y.-L."/>
            <person name="Kong W.-S."/>
            <person name="Choi I.-G."/>
        </authorList>
    </citation>
    <scope>NUCLEOTIDE SEQUENCE [LARGE SCALE GENOMIC DNA]</scope>
    <source>
        <strain evidence="1 2">9006-11</strain>
    </source>
</reference>
<sequence length="932" mass="103516">MNVDPSVFHAISIRNKGLPFLSSLRTMKHMLRSPSEMILPLLISDRLVRFELYLSTYYSDVGQPHADAVHIFLNKVHSSSPDLQHLILRCVAYAFPMSIMSFKNLRTLHIETRSCLVCSPQFLQALSLLDNLVDLAIHTIEFAGGAGKCGRFSVLKTLLVGGSSLDVARFLSDISAPQLQRLLVRSRVRDTDEGRAYMDVLSSNFTSSLRELSIVFSSPYSRQPTKFIPIASLIEPLYNLHRLSVIELSLFIDHTGLSFAENDIRMMAKSWPEMATLCLQTAPAPKETLPPVDCLAEFAERCPALRELVLPSLRLSISSSPVCPTREETSSHGLQRLLIGDGRTTGPNPGSVARFLVSLFPTLTIEDPRSNIVAPVPDNARWRKVLVARMLHPGLRQSLVSFGKRATSGSLMASTAGLGNAEYHDILTEIFQYLDPCLDVHSKVNGSHRQALARCARVCISLSDPALDILWKSLENLMPLLSLFSTFTHTVEYGPPPEMVTIFKRVLVPCEISESEWVRFKFYARRIKSLRQYSHMDVDPSVFHAISVRNDGLPFLPSLKTMKYTLQESPEMILPLLISDRLVQLELDLFAYYTGIGQPLVDAVQILLDQVHPSSPDLQHLILRGFGYEFPMSIMTFKNLRTLHIETGLCLVCSPQLLQALSLLDNLVDLAIHTIEFAGGAGKCGRFSVLKTLLVGGSSLDVARFLSDISAPQLQRLLVRSHILNADDGRAYMDVLSSNFTSSLRELSIVFSSTNSRKPTKFIPFASLIEPLYNLHRLSVIELSLFIDQTGLSFTENDIRMMANSWPDIVILCVQTAPAPKETLPPVDCLAEFAERCPALRELVLPSLRLSIGSSPVSPPSLETSSHGLQRLLIGNGRTAVPNPASVARFLDSLFPTLTVEDPRSNIVAPVPDNARWRKVLGLLPKIQSSRR</sequence>
<keyword evidence="2" id="KW-1185">Reference proteome</keyword>
<dbReference type="PANTHER" id="PTHR32212">
    <property type="entry name" value="CYCLIN-LIKE F-BOX"/>
    <property type="match status" value="1"/>
</dbReference>
<dbReference type="Proteomes" id="UP000092993">
    <property type="component" value="Unassembled WGS sequence"/>
</dbReference>
<accession>A0A1C7LRF2</accession>
<gene>
    <name evidence="1" type="ORF">A0H81_13403</name>
</gene>
<comment type="caution">
    <text evidence="1">The sequence shown here is derived from an EMBL/GenBank/DDBJ whole genome shotgun (WGS) entry which is preliminary data.</text>
</comment>
<evidence type="ECO:0000313" key="2">
    <source>
        <dbReference type="Proteomes" id="UP000092993"/>
    </source>
</evidence>
<protein>
    <recommendedName>
        <fullName evidence="3">F-box domain-containing protein</fullName>
    </recommendedName>
</protein>